<dbReference type="PANTHER" id="PTHR10334">
    <property type="entry name" value="CYSTEINE-RICH SECRETORY PROTEIN-RELATED"/>
    <property type="match status" value="1"/>
</dbReference>
<comment type="caution">
    <text evidence="2">The sequence shown here is derived from an EMBL/GenBank/DDBJ whole genome shotgun (WGS) entry which is preliminary data.</text>
</comment>
<dbReference type="SMART" id="SM00198">
    <property type="entry name" value="SCP"/>
    <property type="match status" value="1"/>
</dbReference>
<dbReference type="InterPro" id="IPR000772">
    <property type="entry name" value="Ricin_B_lectin"/>
</dbReference>
<name>A0A3L9YES8_9FLAO</name>
<dbReference type="Proteomes" id="UP000271339">
    <property type="component" value="Unassembled WGS sequence"/>
</dbReference>
<protein>
    <submittedName>
        <fullName evidence="2">Ricin-type beta-trefoil lectin protein</fullName>
    </submittedName>
</protein>
<dbReference type="CDD" id="cd23432">
    <property type="entry name" value="beta-trefoil_Ricin_EndoBetaGal-like"/>
    <property type="match status" value="1"/>
</dbReference>
<dbReference type="AlphaFoldDB" id="A0A3L9YES8"/>
<dbReference type="Pfam" id="PF00188">
    <property type="entry name" value="CAP"/>
    <property type="match status" value="1"/>
</dbReference>
<dbReference type="SUPFAM" id="SSF50370">
    <property type="entry name" value="Ricin B-like lectins"/>
    <property type="match status" value="1"/>
</dbReference>
<dbReference type="PROSITE" id="PS01010">
    <property type="entry name" value="CRISP_2"/>
    <property type="match status" value="1"/>
</dbReference>
<dbReference type="InterPro" id="IPR014044">
    <property type="entry name" value="CAP_dom"/>
</dbReference>
<reference evidence="2 3" key="1">
    <citation type="submission" date="2018-10" db="EMBL/GenBank/DDBJ databases">
        <title>Genomic Encyclopedia of Archaeal and Bacterial Type Strains, Phase II (KMG-II): from individual species to whole genera.</title>
        <authorList>
            <person name="Goeker M."/>
        </authorList>
    </citation>
    <scope>NUCLEOTIDE SEQUENCE [LARGE SCALE GENOMIC DNA]</scope>
    <source>
        <strain evidence="2 3">DSM 23424</strain>
    </source>
</reference>
<dbReference type="InterPro" id="IPR035940">
    <property type="entry name" value="CAP_sf"/>
</dbReference>
<accession>A0A3L9YES8</accession>
<dbReference type="InterPro" id="IPR002413">
    <property type="entry name" value="V5_allergen-like"/>
</dbReference>
<dbReference type="Pfam" id="PF14200">
    <property type="entry name" value="RicinB_lectin_2"/>
    <property type="match status" value="1"/>
</dbReference>
<dbReference type="InterPro" id="IPR018244">
    <property type="entry name" value="Allrgn_V5/Tpx1_CS"/>
</dbReference>
<dbReference type="PROSITE" id="PS01009">
    <property type="entry name" value="CRISP_1"/>
    <property type="match status" value="1"/>
</dbReference>
<keyword evidence="3" id="KW-1185">Reference proteome</keyword>
<proteinExistence type="predicted"/>
<dbReference type="Gene3D" id="3.40.33.10">
    <property type="entry name" value="CAP"/>
    <property type="match status" value="1"/>
</dbReference>
<dbReference type="InterPro" id="IPR001283">
    <property type="entry name" value="CRISP-related"/>
</dbReference>
<evidence type="ECO:0000313" key="2">
    <source>
        <dbReference type="EMBL" id="RMA58894.1"/>
    </source>
</evidence>
<evidence type="ECO:0000313" key="3">
    <source>
        <dbReference type="Proteomes" id="UP000271339"/>
    </source>
</evidence>
<dbReference type="PRINTS" id="PR00838">
    <property type="entry name" value="V5ALLERGEN"/>
</dbReference>
<dbReference type="GO" id="GO:0005576">
    <property type="term" value="C:extracellular region"/>
    <property type="evidence" value="ECO:0007669"/>
    <property type="project" value="InterPro"/>
</dbReference>
<sequence>MKKIIIAFAICFSFNFNISAQEVFRIKNVATNTYLLLNNGNLTVSQDDDESAAAIWHFLIRENGEYRFKNHEDGSYLNIENEQLQSSSIEHHWWSPLWAVENVPGTNYIRIRSIWKATRYLNMQNGLACTDIQSDWQSALWEKEAVDPSLVYDPNANILNAQKALDAHNILRAEVGVPALEWSEDLAFKAQLWADKVARKNGGMRIVLEHGDSGENIASGFVTGDPPETRIFNGWGENEKPNFNPATRKCYEGKVCGHYTQIVWRKTTKVGCGVGVNKNGEYILVCNYDPKGNFNREAAF</sequence>
<dbReference type="OrthoDB" id="197688at2"/>
<dbReference type="GO" id="GO:0030246">
    <property type="term" value="F:carbohydrate binding"/>
    <property type="evidence" value="ECO:0007669"/>
    <property type="project" value="UniProtKB-KW"/>
</dbReference>
<dbReference type="PRINTS" id="PR00837">
    <property type="entry name" value="V5TPXLIKE"/>
</dbReference>
<evidence type="ECO:0000259" key="1">
    <source>
        <dbReference type="SMART" id="SM00198"/>
    </source>
</evidence>
<organism evidence="2 3">
    <name type="scientific">Ulvibacter antarcticus</name>
    <dbReference type="NCBI Taxonomy" id="442714"/>
    <lineage>
        <taxon>Bacteria</taxon>
        <taxon>Pseudomonadati</taxon>
        <taxon>Bacteroidota</taxon>
        <taxon>Flavobacteriia</taxon>
        <taxon>Flavobacteriales</taxon>
        <taxon>Flavobacteriaceae</taxon>
        <taxon>Ulvibacter</taxon>
    </lineage>
</organism>
<dbReference type="Gene3D" id="2.80.10.50">
    <property type="match status" value="1"/>
</dbReference>
<gene>
    <name evidence="2" type="ORF">BXY75_2275</name>
</gene>
<dbReference type="EMBL" id="REFC01000013">
    <property type="protein sequence ID" value="RMA58894.1"/>
    <property type="molecule type" value="Genomic_DNA"/>
</dbReference>
<feature type="domain" description="SCP" evidence="1">
    <location>
        <begin position="159"/>
        <end position="296"/>
    </location>
</feature>
<keyword evidence="2" id="KW-0430">Lectin</keyword>
<dbReference type="InterPro" id="IPR035992">
    <property type="entry name" value="Ricin_B-like_lectins"/>
</dbReference>
<dbReference type="SUPFAM" id="SSF55797">
    <property type="entry name" value="PR-1-like"/>
    <property type="match status" value="1"/>
</dbReference>
<dbReference type="RefSeq" id="WP_121907831.1">
    <property type="nucleotide sequence ID" value="NZ_REFC01000013.1"/>
</dbReference>